<dbReference type="InterPro" id="IPR050265">
    <property type="entry name" value="Fe/Mn_Superoxide_Dismutase"/>
</dbReference>
<dbReference type="EC" id="1.15.1.1" evidence="2"/>
<keyword evidence="4" id="KW-0560">Oxidoreductase</keyword>
<dbReference type="InterPro" id="IPR036314">
    <property type="entry name" value="SOD_C_sf"/>
</dbReference>
<proteinExistence type="inferred from homology"/>
<feature type="binding site" evidence="5">
    <location>
        <position position="158"/>
    </location>
    <ligand>
        <name>Mn(2+)</name>
        <dbReference type="ChEBI" id="CHEBI:29035"/>
    </ligand>
</feature>
<sequence>MNYEAKNYDHLLGTEGFSDQLLKNHFTLYQGYVTNTNKIAGLLEQFLKEGKETTPEYAELKRRFGWEFNGMRFHQYYFGNMKKGGVALNSNSDLANKIATDFGSIEMWQKDFKATGTMRGIGWVVLEYHPCANRLFNVWINEHDGGHLAGTTPILVMDVFEHAFMIDYGLKRADYIVSFLKAIDLSKAEKRFDLVKASQPSCAR</sequence>
<dbReference type="Gene3D" id="3.55.40.20">
    <property type="entry name" value="Iron/manganese superoxide dismutase, C-terminal domain"/>
    <property type="match status" value="1"/>
</dbReference>
<comment type="similarity">
    <text evidence="1">Belongs to the iron/manganese superoxide dismutase family.</text>
</comment>
<dbReference type="AlphaFoldDB" id="A0A1G1L2U4"/>
<dbReference type="PIRSF" id="PIRSF000349">
    <property type="entry name" value="SODismutase"/>
    <property type="match status" value="1"/>
</dbReference>
<dbReference type="GO" id="GO:0004784">
    <property type="term" value="F:superoxide dismutase activity"/>
    <property type="evidence" value="ECO:0007669"/>
    <property type="project" value="UniProtKB-EC"/>
</dbReference>
<accession>A0A1G1L2U4</accession>
<evidence type="ECO:0000256" key="5">
    <source>
        <dbReference type="PIRSR" id="PIRSR000349-1"/>
    </source>
</evidence>
<feature type="binding site" evidence="5">
    <location>
        <position position="74"/>
    </location>
    <ligand>
        <name>Mn(2+)</name>
        <dbReference type="ChEBI" id="CHEBI:29035"/>
    </ligand>
</feature>
<evidence type="ECO:0000259" key="6">
    <source>
        <dbReference type="Pfam" id="PF02777"/>
    </source>
</evidence>
<protein>
    <recommendedName>
        <fullName evidence="2">superoxide dismutase</fullName>
        <ecNumber evidence="2">1.15.1.1</ecNumber>
    </recommendedName>
</protein>
<dbReference type="EMBL" id="MHFR01000005">
    <property type="protein sequence ID" value="OGW99473.1"/>
    <property type="molecule type" value="Genomic_DNA"/>
</dbReference>
<dbReference type="PANTHER" id="PTHR11404">
    <property type="entry name" value="SUPEROXIDE DISMUTASE 2"/>
    <property type="match status" value="1"/>
</dbReference>
<gene>
    <name evidence="7" type="ORF">A3G33_00960</name>
</gene>
<feature type="binding site" evidence="5">
    <location>
        <position position="25"/>
    </location>
    <ligand>
        <name>Mn(2+)</name>
        <dbReference type="ChEBI" id="CHEBI:29035"/>
    </ligand>
</feature>
<evidence type="ECO:0000313" key="8">
    <source>
        <dbReference type="Proteomes" id="UP000178187"/>
    </source>
</evidence>
<evidence type="ECO:0000256" key="4">
    <source>
        <dbReference type="ARBA" id="ARBA00023002"/>
    </source>
</evidence>
<organism evidence="7 8">
    <name type="scientific">Candidatus Danuiimicrobium aquiferis</name>
    <dbReference type="NCBI Taxonomy" id="1801832"/>
    <lineage>
        <taxon>Bacteria</taxon>
        <taxon>Pseudomonadati</taxon>
        <taxon>Candidatus Omnitrophota</taxon>
        <taxon>Candidatus Danuiimicrobium</taxon>
    </lineage>
</organism>
<feature type="domain" description="Manganese/iron superoxide dismutase C-terminal" evidence="6">
    <location>
        <begin position="92"/>
        <end position="191"/>
    </location>
</feature>
<keyword evidence="3 5" id="KW-0479">Metal-binding</keyword>
<dbReference type="Proteomes" id="UP000178187">
    <property type="component" value="Unassembled WGS sequence"/>
</dbReference>
<reference evidence="7 8" key="1">
    <citation type="journal article" date="2016" name="Nat. Commun.">
        <title>Thousands of microbial genomes shed light on interconnected biogeochemical processes in an aquifer system.</title>
        <authorList>
            <person name="Anantharaman K."/>
            <person name="Brown C.T."/>
            <person name="Hug L.A."/>
            <person name="Sharon I."/>
            <person name="Castelle C.J."/>
            <person name="Probst A.J."/>
            <person name="Thomas B.C."/>
            <person name="Singh A."/>
            <person name="Wilkins M.J."/>
            <person name="Karaoz U."/>
            <person name="Brodie E.L."/>
            <person name="Williams K.H."/>
            <person name="Hubbard S.S."/>
            <person name="Banfield J.F."/>
        </authorList>
    </citation>
    <scope>NUCLEOTIDE SEQUENCE [LARGE SCALE GENOMIC DNA]</scope>
</reference>
<evidence type="ECO:0000313" key="7">
    <source>
        <dbReference type="EMBL" id="OGW99473.1"/>
    </source>
</evidence>
<comment type="caution">
    <text evidence="7">The sequence shown here is derived from an EMBL/GenBank/DDBJ whole genome shotgun (WGS) entry which is preliminary data.</text>
</comment>
<evidence type="ECO:0000256" key="3">
    <source>
        <dbReference type="ARBA" id="ARBA00022723"/>
    </source>
</evidence>
<evidence type="ECO:0000256" key="2">
    <source>
        <dbReference type="ARBA" id="ARBA00012682"/>
    </source>
</evidence>
<dbReference type="InterPro" id="IPR036324">
    <property type="entry name" value="Mn/Fe_SOD_N_sf"/>
</dbReference>
<dbReference type="GO" id="GO:0046872">
    <property type="term" value="F:metal ion binding"/>
    <property type="evidence" value="ECO:0007669"/>
    <property type="project" value="UniProtKB-KW"/>
</dbReference>
<dbReference type="PANTHER" id="PTHR11404:SF6">
    <property type="entry name" value="SUPEROXIDE DISMUTASE [MN], MITOCHONDRIAL"/>
    <property type="match status" value="1"/>
</dbReference>
<name>A0A1G1L2U4_9BACT</name>
<dbReference type="InterPro" id="IPR001189">
    <property type="entry name" value="Mn/Fe_SOD"/>
</dbReference>
<evidence type="ECO:0000256" key="1">
    <source>
        <dbReference type="ARBA" id="ARBA00008714"/>
    </source>
</evidence>
<dbReference type="InterPro" id="IPR019832">
    <property type="entry name" value="Mn/Fe_SOD_C"/>
</dbReference>
<dbReference type="SUPFAM" id="SSF46609">
    <property type="entry name" value="Fe,Mn superoxide dismutase (SOD), N-terminal domain"/>
    <property type="match status" value="1"/>
</dbReference>
<dbReference type="Pfam" id="PF02777">
    <property type="entry name" value="Sod_Fe_C"/>
    <property type="match status" value="1"/>
</dbReference>
<dbReference type="SUPFAM" id="SSF54719">
    <property type="entry name" value="Fe,Mn superoxide dismutase (SOD), C-terminal domain"/>
    <property type="match status" value="1"/>
</dbReference>
<feature type="binding site" evidence="5">
    <location>
        <position position="162"/>
    </location>
    <ligand>
        <name>Mn(2+)</name>
        <dbReference type="ChEBI" id="CHEBI:29035"/>
    </ligand>
</feature>